<name>A0ACC2V3M3_9TREE</name>
<dbReference type="Proteomes" id="UP001230649">
    <property type="component" value="Unassembled WGS sequence"/>
</dbReference>
<keyword evidence="2" id="KW-1185">Reference proteome</keyword>
<sequence>MPAQFTAPLPDTQSQQHRLSSQPATTASAASASTAFQASVGTHHQRKRSAVALPSPASFAANGGFAAQQLEGNGSRVLTGTNRTIGGRDASGQVIFDERDEIGMVSVVEVLPLRTWMGKSEITQSNKGWQTADVTEQHGLCGIGFRGAMGIAKLEKYDEERIIGTQSKEERSNGVGLSRRASVPKAKGFSLKKIGLLAGSGFVLITLTRWLMPHDAKGYDPTHLTPRDYLNASQSDPAPFDFCPVFGPGDPVAERRGQWGLLRSRLHQGSNARVQKVIQKALSGMPVTISVLGSSVSACHGAGDDPVHSKCYPSKFFEWWNSVFPHPASELTNGASRKTDSAYYAYCSAHHLPDTTDLVILEFDAADPNDPDWLSHFELLVRSILVRPEMPAVIILGHFSPQLQAQNGFAGPELLHTVVAQFYDVPHISTKGILYHDYLANPEGARKAFYVDPILASPGGHDLIADVLTSYMQQQICSGWAANMGHAFDVPYMGEGGSDVTTGGPQLLGGVGLRKGAQGVKEGDGESVNGQETKYANLKVPAARIHDRPSDLLQFREIDPFCVSANDLINPLPPSLFYGSGWHAYHPAKGIHDERHYWYAEQPTSRIRIPMRLSAGDVAIYYIQNPENKPAGSALCWVDDNVAHGVELQGNAEVSEPTPTLTIIDKHVAKGSHFVECQLLGEEGKASPPFKILGIFAT</sequence>
<evidence type="ECO:0000313" key="1">
    <source>
        <dbReference type="EMBL" id="KAJ9093251.1"/>
    </source>
</evidence>
<protein>
    <submittedName>
        <fullName evidence="1">Uncharacterized protein</fullName>
    </submittedName>
</protein>
<evidence type="ECO:0000313" key="2">
    <source>
        <dbReference type="Proteomes" id="UP001230649"/>
    </source>
</evidence>
<organism evidence="1 2">
    <name type="scientific">Naganishia adeliensis</name>
    <dbReference type="NCBI Taxonomy" id="92952"/>
    <lineage>
        <taxon>Eukaryota</taxon>
        <taxon>Fungi</taxon>
        <taxon>Dikarya</taxon>
        <taxon>Basidiomycota</taxon>
        <taxon>Agaricomycotina</taxon>
        <taxon>Tremellomycetes</taxon>
        <taxon>Filobasidiales</taxon>
        <taxon>Filobasidiaceae</taxon>
        <taxon>Naganishia</taxon>
    </lineage>
</organism>
<reference evidence="1" key="1">
    <citation type="submission" date="2023-04" db="EMBL/GenBank/DDBJ databases">
        <title>Draft Genome sequencing of Naganishia species isolated from polar environments using Oxford Nanopore Technology.</title>
        <authorList>
            <person name="Leo P."/>
            <person name="Venkateswaran K."/>
        </authorList>
    </citation>
    <scope>NUCLEOTIDE SEQUENCE</scope>
    <source>
        <strain evidence="1">MNA-CCFEE 5262</strain>
    </source>
</reference>
<comment type="caution">
    <text evidence="1">The sequence shown here is derived from an EMBL/GenBank/DDBJ whole genome shotgun (WGS) entry which is preliminary data.</text>
</comment>
<gene>
    <name evidence="1" type="ORF">QFC20_007169</name>
</gene>
<accession>A0ACC2V3M3</accession>
<proteinExistence type="predicted"/>
<dbReference type="EMBL" id="JASBWS010000158">
    <property type="protein sequence ID" value="KAJ9093251.1"/>
    <property type="molecule type" value="Genomic_DNA"/>
</dbReference>